<evidence type="ECO:0000259" key="1">
    <source>
        <dbReference type="Pfam" id="PF08241"/>
    </source>
</evidence>
<dbReference type="Proteomes" id="UP000541969">
    <property type="component" value="Unassembled WGS sequence"/>
</dbReference>
<dbReference type="GO" id="GO:0032259">
    <property type="term" value="P:methylation"/>
    <property type="evidence" value="ECO:0007669"/>
    <property type="project" value="UniProtKB-KW"/>
</dbReference>
<dbReference type="Pfam" id="PF08241">
    <property type="entry name" value="Methyltransf_11"/>
    <property type="match status" value="1"/>
</dbReference>
<dbReference type="InterPro" id="IPR013216">
    <property type="entry name" value="Methyltransf_11"/>
</dbReference>
<dbReference type="CDD" id="cd02440">
    <property type="entry name" value="AdoMet_MTases"/>
    <property type="match status" value="1"/>
</dbReference>
<dbReference type="RefSeq" id="WP_179716276.1">
    <property type="nucleotide sequence ID" value="NZ_JACBZT010000001.1"/>
</dbReference>
<dbReference type="AlphaFoldDB" id="A0A853CI14"/>
<gene>
    <name evidence="2" type="ORF">GGQ55_001931</name>
</gene>
<accession>A0A853CI14</accession>
<dbReference type="InterPro" id="IPR050508">
    <property type="entry name" value="Methyltransf_Superfamily"/>
</dbReference>
<dbReference type="Gene3D" id="3.40.50.150">
    <property type="entry name" value="Vaccinia Virus protein VP39"/>
    <property type="match status" value="1"/>
</dbReference>
<dbReference type="PANTHER" id="PTHR42912">
    <property type="entry name" value="METHYLTRANSFERASE"/>
    <property type="match status" value="1"/>
</dbReference>
<name>A0A853CI14_9ACTN</name>
<protein>
    <submittedName>
        <fullName evidence="2">SAM-dependent methyltransferase</fullName>
    </submittedName>
</protein>
<keyword evidence="2" id="KW-0489">Methyltransferase</keyword>
<dbReference type="InterPro" id="IPR029063">
    <property type="entry name" value="SAM-dependent_MTases_sf"/>
</dbReference>
<dbReference type="GO" id="GO:0008757">
    <property type="term" value="F:S-adenosylmethionine-dependent methyltransferase activity"/>
    <property type="evidence" value="ECO:0007669"/>
    <property type="project" value="InterPro"/>
</dbReference>
<comment type="caution">
    <text evidence="2">The sequence shown here is derived from an EMBL/GenBank/DDBJ whole genome shotgun (WGS) entry which is preliminary data.</text>
</comment>
<reference evidence="2 3" key="1">
    <citation type="submission" date="2020-07" db="EMBL/GenBank/DDBJ databases">
        <title>Sequencing the genomes of 1000 actinobacteria strains.</title>
        <authorList>
            <person name="Klenk H.-P."/>
        </authorList>
    </citation>
    <scope>NUCLEOTIDE SEQUENCE [LARGE SCALE GENOMIC DNA]</scope>
    <source>
        <strain evidence="2 3">DSM 104001</strain>
    </source>
</reference>
<dbReference type="EMBL" id="JACBZT010000001">
    <property type="protein sequence ID" value="NYJ05653.1"/>
    <property type="molecule type" value="Genomic_DNA"/>
</dbReference>
<keyword evidence="2" id="KW-0808">Transferase</keyword>
<organism evidence="2 3">
    <name type="scientific">Petropleomorpha daqingensis</name>
    <dbReference type="NCBI Taxonomy" id="2026353"/>
    <lineage>
        <taxon>Bacteria</taxon>
        <taxon>Bacillati</taxon>
        <taxon>Actinomycetota</taxon>
        <taxon>Actinomycetes</taxon>
        <taxon>Geodermatophilales</taxon>
        <taxon>Geodermatophilaceae</taxon>
        <taxon>Petropleomorpha</taxon>
    </lineage>
</organism>
<keyword evidence="3" id="KW-1185">Reference proteome</keyword>
<evidence type="ECO:0000313" key="3">
    <source>
        <dbReference type="Proteomes" id="UP000541969"/>
    </source>
</evidence>
<dbReference type="PANTHER" id="PTHR42912:SF93">
    <property type="entry name" value="N6-ADENOSINE-METHYLTRANSFERASE TMT1A"/>
    <property type="match status" value="1"/>
</dbReference>
<evidence type="ECO:0000313" key="2">
    <source>
        <dbReference type="EMBL" id="NYJ05653.1"/>
    </source>
</evidence>
<dbReference type="SUPFAM" id="SSF53335">
    <property type="entry name" value="S-adenosyl-L-methionine-dependent methyltransferases"/>
    <property type="match status" value="1"/>
</dbReference>
<feature type="domain" description="Methyltransferase type 11" evidence="1">
    <location>
        <begin position="49"/>
        <end position="142"/>
    </location>
</feature>
<sequence length="267" mass="29287">MTSPATAPGAERTRELWSAGDYQRVGVRLVPASEQLVADLQVRPGERLLDIGGGTGNTALAAARRDADVVCTDIVPEMLDYARQRAELEGLSFATEIADAQALPYDDGSFDVVTSTIGVVFAADAEKAAAEIVRVLRPGGRFGLTAWVPEAPGGKLLQLVRQHDPRDHPGDPLRWGTRDGVEQLFARRGVTLRYAERATDFTAPSPEVQWERYVDWYAPVRVAWERLDEGGRQAFHDEFVAMWGSYSRGHPGILVPNTYLQVIGTKS</sequence>
<proteinExistence type="predicted"/>